<dbReference type="InParanoid" id="A0A804JX62"/>
<dbReference type="Gramene" id="Ma07_t18530.1">
    <property type="protein sequence ID" value="Ma07_p18530.1"/>
    <property type="gene ID" value="Ma07_g18530"/>
</dbReference>
<gene>
    <name evidence="1" type="ORF">GSMUA_36730.1</name>
</gene>
<protein>
    <submittedName>
        <fullName evidence="1">(wild Malaysian banana) hypothetical protein</fullName>
    </submittedName>
</protein>
<proteinExistence type="predicted"/>
<keyword evidence="3" id="KW-1185">Reference proteome</keyword>
<evidence type="ECO:0000313" key="3">
    <source>
        <dbReference type="Proteomes" id="UP000012960"/>
    </source>
</evidence>
<sequence>LLKDAFDKLSKGKGFFGGDDIRYLGMSLGCYSRWLKATEKMTGLKLLDKVKMDKLVEWVLG</sequence>
<dbReference type="EnsemblPlants" id="Ma07_t18530.1">
    <property type="protein sequence ID" value="Ma07_p18530.1"/>
    <property type="gene ID" value="Ma07_g18530"/>
</dbReference>
<accession>A0A804JX62</accession>
<dbReference type="Proteomes" id="UP000012960">
    <property type="component" value="Unplaced"/>
</dbReference>
<evidence type="ECO:0000313" key="1">
    <source>
        <dbReference type="EMBL" id="CAG1856965.1"/>
    </source>
</evidence>
<reference evidence="2" key="2">
    <citation type="submission" date="2021-05" db="UniProtKB">
        <authorList>
            <consortium name="EnsemblPlants"/>
        </authorList>
    </citation>
    <scope>IDENTIFICATION</scope>
    <source>
        <strain evidence="2">subsp. malaccensis</strain>
    </source>
</reference>
<evidence type="ECO:0000313" key="2">
    <source>
        <dbReference type="EnsemblPlants" id="Ma07_p18530.1"/>
    </source>
</evidence>
<dbReference type="InterPro" id="IPR036282">
    <property type="entry name" value="Glutathione-S-Trfase_C_sf"/>
</dbReference>
<dbReference type="Gene3D" id="1.20.1050.10">
    <property type="match status" value="1"/>
</dbReference>
<organism evidence="2 3">
    <name type="scientific">Musa acuminata subsp. malaccensis</name>
    <name type="common">Wild banana</name>
    <name type="synonym">Musa malaccensis</name>
    <dbReference type="NCBI Taxonomy" id="214687"/>
    <lineage>
        <taxon>Eukaryota</taxon>
        <taxon>Viridiplantae</taxon>
        <taxon>Streptophyta</taxon>
        <taxon>Embryophyta</taxon>
        <taxon>Tracheophyta</taxon>
        <taxon>Spermatophyta</taxon>
        <taxon>Magnoliopsida</taxon>
        <taxon>Liliopsida</taxon>
        <taxon>Zingiberales</taxon>
        <taxon>Musaceae</taxon>
        <taxon>Musa</taxon>
    </lineage>
</organism>
<dbReference type="EMBL" id="HG996473">
    <property type="protein sequence ID" value="CAG1856965.1"/>
    <property type="molecule type" value="Genomic_DNA"/>
</dbReference>
<dbReference type="SUPFAM" id="SSF47616">
    <property type="entry name" value="GST C-terminal domain-like"/>
    <property type="match status" value="1"/>
</dbReference>
<reference evidence="1" key="1">
    <citation type="submission" date="2021-03" db="EMBL/GenBank/DDBJ databases">
        <authorList>
            <consortium name="Genoscope - CEA"/>
            <person name="William W."/>
        </authorList>
    </citation>
    <scope>NUCLEOTIDE SEQUENCE</scope>
    <source>
        <strain evidence="1">Doubled-haploid Pahang</strain>
    </source>
</reference>
<dbReference type="AlphaFoldDB" id="A0A804JX62"/>
<name>A0A804JX62_MUSAM</name>